<evidence type="ECO:0000256" key="2">
    <source>
        <dbReference type="ARBA" id="ARBA00022692"/>
    </source>
</evidence>
<dbReference type="SUPFAM" id="SSF50494">
    <property type="entry name" value="Trypsin-like serine proteases"/>
    <property type="match status" value="1"/>
</dbReference>
<dbReference type="InterPro" id="IPR001940">
    <property type="entry name" value="Peptidase_S1C"/>
</dbReference>
<evidence type="ECO:0000256" key="3">
    <source>
        <dbReference type="ARBA" id="ARBA00022989"/>
    </source>
</evidence>
<dbReference type="PANTHER" id="PTHR43019:SF23">
    <property type="entry name" value="PROTEASE DO-LIKE 5, CHLOROPLASTIC"/>
    <property type="match status" value="1"/>
</dbReference>
<comment type="caution">
    <text evidence="6">The sequence shown here is derived from an EMBL/GenBank/DDBJ whole genome shotgun (WGS) entry which is preliminary data.</text>
</comment>
<dbReference type="RefSeq" id="WP_274202004.1">
    <property type="nucleotide sequence ID" value="NZ_JAQZAO010000008.1"/>
</dbReference>
<proteinExistence type="predicted"/>
<keyword evidence="3 5" id="KW-1133">Transmembrane helix</keyword>
<comment type="subcellular location">
    <subcellularLocation>
        <location evidence="1">Membrane</location>
        <topology evidence="1">Multi-pass membrane protein</topology>
    </subcellularLocation>
</comment>
<name>A0ABT5SXB1_9PSEU</name>
<dbReference type="InterPro" id="IPR009003">
    <property type="entry name" value="Peptidase_S1_PA"/>
</dbReference>
<keyword evidence="4 5" id="KW-0472">Membrane</keyword>
<keyword evidence="2 5" id="KW-0812">Transmembrane</keyword>
<dbReference type="Pfam" id="PF02674">
    <property type="entry name" value="Colicin_V"/>
    <property type="match status" value="1"/>
</dbReference>
<feature type="transmembrane region" description="Helical" evidence="5">
    <location>
        <begin position="64"/>
        <end position="87"/>
    </location>
</feature>
<gene>
    <name evidence="6" type="ORF">PGB27_19250</name>
</gene>
<keyword evidence="6" id="KW-0645">Protease</keyword>
<dbReference type="GO" id="GO:0008233">
    <property type="term" value="F:peptidase activity"/>
    <property type="evidence" value="ECO:0007669"/>
    <property type="project" value="UniProtKB-KW"/>
</dbReference>
<keyword evidence="6" id="KW-0378">Hydrolase</keyword>
<dbReference type="Pfam" id="PF13365">
    <property type="entry name" value="Trypsin_2"/>
    <property type="match status" value="1"/>
</dbReference>
<evidence type="ECO:0000313" key="6">
    <source>
        <dbReference type="EMBL" id="MDD7967481.1"/>
    </source>
</evidence>
<protein>
    <submittedName>
        <fullName evidence="6">MarP family serine protease</fullName>
        <ecNumber evidence="6">3.4.21.-</ecNumber>
    </submittedName>
</protein>
<sequence>MPGQGLSPNILDGVLVVVALLALLRGWRQGALVQLLSLGGLVLGLLAGAWVAPRITAWFLDDPGAGAALLSLGLLLVAILVGQGIGLRLGLALRRGVVRAGAGTVDRVLGLGVGLAGTALVVWLLAGVLAQGPIPAVARQVQGSEIVGALDRSLPPTPAVVGEVAAYLDRQGFPAVFAGVGGGITAPPVPATADAAVAAAARAGQPSTVRVRGVGCGTAIGFGSGFVTAPGFVVTNAHVVAGFDRLTVEDTTGRHTAEAVLVDPAIDVAVLSAPGLGAPPLAWSEATVGRGDEGATLGFPGGSTDLVVEPATVRTRIDAVGRDVDGDASVRREVLVLAAAVERGDSGGPFVTADGQVGGVVFAGAPDGSATGYALTVEQVRPVVVEAVARDTAVDTGACRF</sequence>
<organism evidence="6 7">
    <name type="scientific">Actinomycetospora lemnae</name>
    <dbReference type="NCBI Taxonomy" id="3019891"/>
    <lineage>
        <taxon>Bacteria</taxon>
        <taxon>Bacillati</taxon>
        <taxon>Actinomycetota</taxon>
        <taxon>Actinomycetes</taxon>
        <taxon>Pseudonocardiales</taxon>
        <taxon>Pseudonocardiaceae</taxon>
        <taxon>Actinomycetospora</taxon>
    </lineage>
</organism>
<feature type="transmembrane region" description="Helical" evidence="5">
    <location>
        <begin position="31"/>
        <end position="52"/>
    </location>
</feature>
<evidence type="ECO:0000313" key="7">
    <source>
        <dbReference type="Proteomes" id="UP001300763"/>
    </source>
</evidence>
<evidence type="ECO:0000256" key="1">
    <source>
        <dbReference type="ARBA" id="ARBA00004141"/>
    </source>
</evidence>
<dbReference type="EC" id="3.4.21.-" evidence="6"/>
<feature type="transmembrane region" description="Helical" evidence="5">
    <location>
        <begin position="108"/>
        <end position="130"/>
    </location>
</feature>
<dbReference type="EMBL" id="JAQZAO010000008">
    <property type="protein sequence ID" value="MDD7967481.1"/>
    <property type="molecule type" value="Genomic_DNA"/>
</dbReference>
<dbReference type="PANTHER" id="PTHR43019">
    <property type="entry name" value="SERINE ENDOPROTEASE DEGS"/>
    <property type="match status" value="1"/>
</dbReference>
<dbReference type="Gene3D" id="2.40.10.10">
    <property type="entry name" value="Trypsin-like serine proteases"/>
    <property type="match status" value="2"/>
</dbReference>
<dbReference type="GO" id="GO:0006508">
    <property type="term" value="P:proteolysis"/>
    <property type="evidence" value="ECO:0007669"/>
    <property type="project" value="UniProtKB-KW"/>
</dbReference>
<reference evidence="6 7" key="1">
    <citation type="submission" date="2023-02" db="EMBL/GenBank/DDBJ databases">
        <title>Genome sequencing required for Actinomycetospora new species description.</title>
        <authorList>
            <person name="Saimee Y."/>
            <person name="Duangmal K."/>
        </authorList>
    </citation>
    <scope>NUCLEOTIDE SEQUENCE [LARGE SCALE GENOMIC DNA]</scope>
    <source>
        <strain evidence="6 7">DW7H6</strain>
    </source>
</reference>
<dbReference type="NCBIfam" id="NF033740">
    <property type="entry name" value="MarP_fam_protase"/>
    <property type="match status" value="1"/>
</dbReference>
<dbReference type="InterPro" id="IPR043504">
    <property type="entry name" value="Peptidase_S1_PA_chymotrypsin"/>
</dbReference>
<accession>A0ABT5SXB1</accession>
<dbReference type="Proteomes" id="UP001300763">
    <property type="component" value="Unassembled WGS sequence"/>
</dbReference>
<evidence type="ECO:0000256" key="4">
    <source>
        <dbReference type="ARBA" id="ARBA00023136"/>
    </source>
</evidence>
<dbReference type="PRINTS" id="PR00834">
    <property type="entry name" value="PROTEASES2C"/>
</dbReference>
<dbReference type="InterPro" id="IPR047680">
    <property type="entry name" value="MarP-like"/>
</dbReference>
<dbReference type="InterPro" id="IPR003825">
    <property type="entry name" value="Colicin-V_CvpA"/>
</dbReference>
<evidence type="ECO:0000256" key="5">
    <source>
        <dbReference type="SAM" id="Phobius"/>
    </source>
</evidence>
<keyword evidence="7" id="KW-1185">Reference proteome</keyword>
<feature type="transmembrane region" description="Helical" evidence="5">
    <location>
        <begin position="6"/>
        <end position="24"/>
    </location>
</feature>